<comment type="caution">
    <text evidence="2">The sequence shown here is derived from an EMBL/GenBank/DDBJ whole genome shotgun (WGS) entry which is preliminary data.</text>
</comment>
<evidence type="ECO:0000256" key="1">
    <source>
        <dbReference type="SAM" id="SignalP"/>
    </source>
</evidence>
<organism evidence="2 3">
    <name type="scientific">Saccharothrix coeruleofusca</name>
    <dbReference type="NCBI Taxonomy" id="33919"/>
    <lineage>
        <taxon>Bacteria</taxon>
        <taxon>Bacillati</taxon>
        <taxon>Actinomycetota</taxon>
        <taxon>Actinomycetes</taxon>
        <taxon>Pseudonocardiales</taxon>
        <taxon>Pseudonocardiaceae</taxon>
        <taxon>Saccharothrix</taxon>
    </lineage>
</organism>
<dbReference type="Proteomes" id="UP000639606">
    <property type="component" value="Unassembled WGS sequence"/>
</dbReference>
<reference evidence="2" key="2">
    <citation type="submission" date="2020-09" db="EMBL/GenBank/DDBJ databases">
        <authorList>
            <person name="Sun Q."/>
            <person name="Ohkuma M."/>
        </authorList>
    </citation>
    <scope>NUCLEOTIDE SEQUENCE</scope>
    <source>
        <strain evidence="2">JCM 3313</strain>
    </source>
</reference>
<dbReference type="EMBL" id="BMRG01000002">
    <property type="protein sequence ID" value="GGP44668.1"/>
    <property type="molecule type" value="Genomic_DNA"/>
</dbReference>
<dbReference type="RefSeq" id="WP_189222405.1">
    <property type="nucleotide sequence ID" value="NZ_BMRG01000002.1"/>
</dbReference>
<keyword evidence="1" id="KW-0732">Signal</keyword>
<gene>
    <name evidence="2" type="ORF">GCM10010185_15490</name>
</gene>
<evidence type="ECO:0000313" key="2">
    <source>
        <dbReference type="EMBL" id="GGP44668.1"/>
    </source>
</evidence>
<sequence>MLTTTAATLLAVSALIPIGSTADAEAPTPRVDVVTVNGSGCPAGTAEVSATGRTFTVSYSSFFAQAGDGADPVHLRRNCQLSIRVSLPANYTYGLARLSYNGFAHLEAGATALHRVSTYFQGTSPTTRLDTPFTGPMSREWTATYRPAPADIAYSPCGADRNLNINAELRVSPGNSDPSRRSFIAAESSSGTFTTKYELTTRPC</sequence>
<dbReference type="AlphaFoldDB" id="A0A918ALD5"/>
<name>A0A918ALD5_9PSEU</name>
<reference evidence="2" key="1">
    <citation type="journal article" date="2014" name="Int. J. Syst. Evol. Microbiol.">
        <title>Complete genome sequence of Corynebacterium casei LMG S-19264T (=DSM 44701T), isolated from a smear-ripened cheese.</title>
        <authorList>
            <consortium name="US DOE Joint Genome Institute (JGI-PGF)"/>
            <person name="Walter F."/>
            <person name="Albersmeier A."/>
            <person name="Kalinowski J."/>
            <person name="Ruckert C."/>
        </authorList>
    </citation>
    <scope>NUCLEOTIDE SEQUENCE</scope>
    <source>
        <strain evidence="2">JCM 3313</strain>
    </source>
</reference>
<evidence type="ECO:0008006" key="4">
    <source>
        <dbReference type="Google" id="ProtNLM"/>
    </source>
</evidence>
<proteinExistence type="predicted"/>
<dbReference type="PANTHER" id="PTHR38847">
    <property type="match status" value="1"/>
</dbReference>
<feature type="signal peptide" evidence="1">
    <location>
        <begin position="1"/>
        <end position="24"/>
    </location>
</feature>
<dbReference type="InterPro" id="IPR025649">
    <property type="entry name" value="DUF4360"/>
</dbReference>
<protein>
    <recommendedName>
        <fullName evidence="4">DUF4360 domain-containing protein</fullName>
    </recommendedName>
</protein>
<keyword evidence="3" id="KW-1185">Reference proteome</keyword>
<feature type="chain" id="PRO_5038123365" description="DUF4360 domain-containing protein" evidence="1">
    <location>
        <begin position="25"/>
        <end position="204"/>
    </location>
</feature>
<dbReference type="PANTHER" id="PTHR38847:SF1">
    <property type="entry name" value="PSEUDOURIDINE SYNTHASE RSUA_RLUA-LIKE DOMAIN-CONTAINING PROTEIN"/>
    <property type="match status" value="1"/>
</dbReference>
<dbReference type="Pfam" id="PF14273">
    <property type="entry name" value="DUF4360"/>
    <property type="match status" value="1"/>
</dbReference>
<evidence type="ECO:0000313" key="3">
    <source>
        <dbReference type="Proteomes" id="UP000639606"/>
    </source>
</evidence>
<accession>A0A918ALD5</accession>